<proteinExistence type="predicted"/>
<reference evidence="2" key="1">
    <citation type="journal article" date="2019" name="Int. J. Syst. Evol. Microbiol.">
        <title>The Global Catalogue of Microorganisms (GCM) 10K type strain sequencing project: providing services to taxonomists for standard genome sequencing and annotation.</title>
        <authorList>
            <consortium name="The Broad Institute Genomics Platform"/>
            <consortium name="The Broad Institute Genome Sequencing Center for Infectious Disease"/>
            <person name="Wu L."/>
            <person name="Ma J."/>
        </authorList>
    </citation>
    <scope>NUCLEOTIDE SEQUENCE [LARGE SCALE GENOMIC DNA]</scope>
    <source>
        <strain evidence="2">JCM 16902</strain>
    </source>
</reference>
<dbReference type="InterPro" id="IPR038763">
    <property type="entry name" value="DHH_sf"/>
</dbReference>
<dbReference type="InterPro" id="IPR016877">
    <property type="entry name" value="UCP028235"/>
</dbReference>
<dbReference type="PIRSF" id="PIRSF028235">
    <property type="entry name" value="UCP028235"/>
    <property type="match status" value="1"/>
</dbReference>
<dbReference type="RefSeq" id="WP_231483109.1">
    <property type="nucleotide sequence ID" value="NZ_BAAAZO010000003.1"/>
</dbReference>
<dbReference type="SUPFAM" id="SSF64182">
    <property type="entry name" value="DHH phosphoesterases"/>
    <property type="match status" value="1"/>
</dbReference>
<dbReference type="Proteomes" id="UP001501074">
    <property type="component" value="Unassembled WGS sequence"/>
</dbReference>
<name>A0ABP6ZCU2_9ACTN</name>
<protein>
    <submittedName>
        <fullName evidence="1">Exopolyphosphatase</fullName>
    </submittedName>
</protein>
<evidence type="ECO:0000313" key="2">
    <source>
        <dbReference type="Proteomes" id="UP001501074"/>
    </source>
</evidence>
<keyword evidence="2" id="KW-1185">Reference proteome</keyword>
<evidence type="ECO:0000313" key="1">
    <source>
        <dbReference type="EMBL" id="GAA3605210.1"/>
    </source>
</evidence>
<dbReference type="EMBL" id="BAAAZO010000003">
    <property type="protein sequence ID" value="GAA3605210.1"/>
    <property type="molecule type" value="Genomic_DNA"/>
</dbReference>
<sequence>MSAGKFRLVTRSDFDGLVCAVLLRALDMIDEITFVHPKDVQDGEVEVTGNDILTNLPYAPEAHLVFDHHHSETLRIGGTPDNHIISEEAPSAARVVYDHFGGATAFPMVSDELMRAVDQADSADYALHDILEPKDWTLLNFLMDSRTGLGRFRDFRISNYQLMMQLIDSVLNEATVQDILAEPDVAERVKLFAEQTELFVAQLQRVCTVRGDLVVVDLRDEEIIHAGNRFMVYALFPQCRVSAHIITGRQGKNTVFAVGKSILDRTSPVDIGSLMLKYGGGGHHAAGTCQVAHEDAERVLNEIAAAVNEPVHV</sequence>
<organism evidence="1 2">
    <name type="scientific">Kineosporia mesophila</name>
    <dbReference type="NCBI Taxonomy" id="566012"/>
    <lineage>
        <taxon>Bacteria</taxon>
        <taxon>Bacillati</taxon>
        <taxon>Actinomycetota</taxon>
        <taxon>Actinomycetes</taxon>
        <taxon>Kineosporiales</taxon>
        <taxon>Kineosporiaceae</taxon>
        <taxon>Kineosporia</taxon>
    </lineage>
</organism>
<accession>A0ABP6ZCU2</accession>
<gene>
    <name evidence="1" type="ORF">GCM10022223_21180</name>
</gene>
<comment type="caution">
    <text evidence="1">The sequence shown here is derived from an EMBL/GenBank/DDBJ whole genome shotgun (WGS) entry which is preliminary data.</text>
</comment>